<proteinExistence type="predicted"/>
<dbReference type="EMBL" id="CADCUW010000341">
    <property type="protein sequence ID" value="CAA9424611.1"/>
    <property type="molecule type" value="Genomic_DNA"/>
</dbReference>
<name>A0A6J4PXN7_9ACTN</name>
<evidence type="ECO:0000313" key="1">
    <source>
        <dbReference type="EMBL" id="CAA9424611.1"/>
    </source>
</evidence>
<accession>A0A6J4PXN7</accession>
<protein>
    <submittedName>
        <fullName evidence="1">Uncharacterized protein</fullName>
    </submittedName>
</protein>
<dbReference type="AlphaFoldDB" id="A0A6J4PXN7"/>
<reference evidence="1" key="1">
    <citation type="submission" date="2020-02" db="EMBL/GenBank/DDBJ databases">
        <authorList>
            <person name="Meier V. D."/>
        </authorList>
    </citation>
    <scope>NUCLEOTIDE SEQUENCE</scope>
    <source>
        <strain evidence="1">AVDCRST_MAG01</strain>
    </source>
</reference>
<gene>
    <name evidence="1" type="ORF">AVDCRST_MAG01-01-2498</name>
</gene>
<sequence>MARTRVLVAHEDEYRAYREVIAAGIRALRPHVMVATCTPDELARGELERFGPQVVVCGRSGIADPGDTPAWVELPPELGQPARVRVGDRRWAPTNPTLEDLLRIVDEAENLLRARADRADLRGPLGGG</sequence>
<organism evidence="1">
    <name type="scientific">uncultured Rubrobacteraceae bacterium</name>
    <dbReference type="NCBI Taxonomy" id="349277"/>
    <lineage>
        <taxon>Bacteria</taxon>
        <taxon>Bacillati</taxon>
        <taxon>Actinomycetota</taxon>
        <taxon>Rubrobacteria</taxon>
        <taxon>Rubrobacterales</taxon>
        <taxon>Rubrobacteraceae</taxon>
        <taxon>environmental samples</taxon>
    </lineage>
</organism>